<dbReference type="Gene3D" id="3.10.28.10">
    <property type="entry name" value="Homing endonucleases"/>
    <property type="match status" value="1"/>
</dbReference>
<geneLocation type="mitochondrion" evidence="1"/>
<dbReference type="PANTHER" id="PTHR36181:SF2">
    <property type="entry name" value="INTRON-ENCODED ENDONUCLEASE AI3-RELATED"/>
    <property type="match status" value="1"/>
</dbReference>
<gene>
    <name evidence="1" type="primary">orf199</name>
</gene>
<organism evidence="1">
    <name type="scientific">Morchella importuna</name>
    <dbReference type="NCBI Taxonomy" id="1174673"/>
    <lineage>
        <taxon>Eukaryota</taxon>
        <taxon>Fungi</taxon>
        <taxon>Dikarya</taxon>
        <taxon>Ascomycota</taxon>
        <taxon>Pezizomycotina</taxon>
        <taxon>Pezizomycetes</taxon>
        <taxon>Pezizales</taxon>
        <taxon>Morchellaceae</taxon>
        <taxon>Morchella</taxon>
    </lineage>
</organism>
<evidence type="ECO:0008006" key="2">
    <source>
        <dbReference type="Google" id="ProtNLM"/>
    </source>
</evidence>
<evidence type="ECO:0000313" key="1">
    <source>
        <dbReference type="EMBL" id="QGN66740.1"/>
    </source>
</evidence>
<name>A0A650AFD3_9PEZI</name>
<dbReference type="PANTHER" id="PTHR36181">
    <property type="entry name" value="INTRON-ENCODED ENDONUCLEASE AI3-RELATED"/>
    <property type="match status" value="1"/>
</dbReference>
<dbReference type="AlphaFoldDB" id="A0A650AFD3"/>
<protein>
    <recommendedName>
        <fullName evidence="2">Homing endonuclease LAGLIDADG domain-containing protein</fullName>
    </recommendedName>
</protein>
<dbReference type="SUPFAM" id="SSF55608">
    <property type="entry name" value="Homing endonucleases"/>
    <property type="match status" value="1"/>
</dbReference>
<keyword evidence="1" id="KW-0496">Mitochondrion</keyword>
<proteinExistence type="predicted"/>
<reference evidence="1" key="1">
    <citation type="submission" date="2019-02" db="EMBL/GenBank/DDBJ databases">
        <title>The largest mitochondrial genome of Morchella importuna (272.2 kb) among fungi reservoir of numerous mitochondrial ORFs, repeatitive sequences and nuclear genome horizontal transfer.</title>
        <authorList>
            <person name="Liu W."/>
            <person name="Bian Y."/>
        </authorList>
    </citation>
    <scope>NUCLEOTIDE SEQUENCE</scope>
</reference>
<sequence length="199" mass="22561">MSGGREQVRVIFSKKDLVTVILPLIKEYNLLFLTSQRVKQFALVNYILENSIIHWDNINFKEPEFIAIPTHDLVNLDFFADWLVGFTIAEGSFGLKANGSAFYQIRQTGDDNLNLLKAACLIIAGKEANPMKADSVGSYQLTLSSKFDIQKVISFFSSPNDHLLYGYKLSQYTLWLTALKNSSRYSQIKGTFIEKNSNE</sequence>
<dbReference type="GeneID" id="42906063"/>
<dbReference type="InterPro" id="IPR027434">
    <property type="entry name" value="Homing_endonucl"/>
</dbReference>
<accession>A0A650AFD3</accession>
<dbReference type="RefSeq" id="YP_009722338.1">
    <property type="nucleotide sequence ID" value="NC_045397.1"/>
</dbReference>
<dbReference type="EMBL" id="MK527108">
    <property type="protein sequence ID" value="QGN66740.1"/>
    <property type="molecule type" value="Genomic_DNA"/>
</dbReference>
<dbReference type="InterPro" id="IPR051289">
    <property type="entry name" value="LAGLIDADG_Endonuclease"/>
</dbReference>